<accession>A0AAY5L032</accession>
<keyword evidence="10" id="KW-0539">Nucleus</keyword>
<feature type="compositionally biased region" description="Low complexity" evidence="12">
    <location>
        <begin position="857"/>
        <end position="867"/>
    </location>
</feature>
<feature type="compositionally biased region" description="Gly residues" evidence="12">
    <location>
        <begin position="134"/>
        <end position="146"/>
    </location>
</feature>
<feature type="compositionally biased region" description="Basic and acidic residues" evidence="12">
    <location>
        <begin position="964"/>
        <end position="977"/>
    </location>
</feature>
<feature type="compositionally biased region" description="Basic and acidic residues" evidence="12">
    <location>
        <begin position="448"/>
        <end position="464"/>
    </location>
</feature>
<feature type="compositionally biased region" description="Pro residues" evidence="12">
    <location>
        <begin position="606"/>
        <end position="616"/>
    </location>
</feature>
<feature type="compositionally biased region" description="Gly residues" evidence="12">
    <location>
        <begin position="1"/>
        <end position="10"/>
    </location>
</feature>
<comment type="similarity">
    <text evidence="2">Belongs to the krueppel C2H2-type zinc-finger protein family.</text>
</comment>
<dbReference type="GeneTree" id="ENSGT00940000160839"/>
<dbReference type="GO" id="GO:0008270">
    <property type="term" value="F:zinc ion binding"/>
    <property type="evidence" value="ECO:0007669"/>
    <property type="project" value="UniProtKB-KW"/>
</dbReference>
<name>A0AAY5L032_ESOLU</name>
<evidence type="ECO:0000256" key="7">
    <source>
        <dbReference type="ARBA" id="ARBA00023015"/>
    </source>
</evidence>
<evidence type="ECO:0000256" key="8">
    <source>
        <dbReference type="ARBA" id="ARBA00023125"/>
    </source>
</evidence>
<evidence type="ECO:0000256" key="6">
    <source>
        <dbReference type="ARBA" id="ARBA00022833"/>
    </source>
</evidence>
<gene>
    <name evidence="14" type="primary">ZNF516</name>
</gene>
<feature type="region of interest" description="Disordered" evidence="12">
    <location>
        <begin position="328"/>
        <end position="351"/>
    </location>
</feature>
<feature type="region of interest" description="Disordered" evidence="12">
    <location>
        <begin position="496"/>
        <end position="571"/>
    </location>
</feature>
<feature type="region of interest" description="Disordered" evidence="12">
    <location>
        <begin position="896"/>
        <end position="977"/>
    </location>
</feature>
<dbReference type="AlphaFoldDB" id="A0AAY5L032"/>
<keyword evidence="8" id="KW-0238">DNA-binding</keyword>
<feature type="domain" description="C2H2-type" evidence="13">
    <location>
        <begin position="1026"/>
        <end position="1049"/>
    </location>
</feature>
<dbReference type="PANTHER" id="PTHR45925:SF3">
    <property type="entry name" value="ZINC FINGER PROTEIN 516"/>
    <property type="match status" value="1"/>
</dbReference>
<protein>
    <recommendedName>
        <fullName evidence="13">C2H2-type domain-containing protein</fullName>
    </recommendedName>
</protein>
<evidence type="ECO:0000256" key="4">
    <source>
        <dbReference type="ARBA" id="ARBA00022737"/>
    </source>
</evidence>
<dbReference type="FunFam" id="3.30.160.60:FF:000075">
    <property type="entry name" value="Putative zinc finger protein 536"/>
    <property type="match status" value="1"/>
</dbReference>
<evidence type="ECO:0000256" key="9">
    <source>
        <dbReference type="ARBA" id="ARBA00023163"/>
    </source>
</evidence>
<feature type="domain" description="C2H2-type" evidence="13">
    <location>
        <begin position="308"/>
        <end position="335"/>
    </location>
</feature>
<dbReference type="PANTHER" id="PTHR45925">
    <property type="entry name" value="ZINC FINGER PROTEIN"/>
    <property type="match status" value="1"/>
</dbReference>
<feature type="region of interest" description="Disordered" evidence="12">
    <location>
        <begin position="265"/>
        <end position="300"/>
    </location>
</feature>
<feature type="compositionally biased region" description="Low complexity" evidence="12">
    <location>
        <begin position="793"/>
        <end position="808"/>
    </location>
</feature>
<evidence type="ECO:0000256" key="3">
    <source>
        <dbReference type="ARBA" id="ARBA00022723"/>
    </source>
</evidence>
<dbReference type="PROSITE" id="PS00028">
    <property type="entry name" value="ZINC_FINGER_C2H2_1"/>
    <property type="match status" value="6"/>
</dbReference>
<evidence type="ECO:0000256" key="11">
    <source>
        <dbReference type="PROSITE-ProRule" id="PRU00042"/>
    </source>
</evidence>
<organism evidence="14 15">
    <name type="scientific">Esox lucius</name>
    <name type="common">Northern pike</name>
    <dbReference type="NCBI Taxonomy" id="8010"/>
    <lineage>
        <taxon>Eukaryota</taxon>
        <taxon>Metazoa</taxon>
        <taxon>Chordata</taxon>
        <taxon>Craniata</taxon>
        <taxon>Vertebrata</taxon>
        <taxon>Euteleostomi</taxon>
        <taxon>Actinopterygii</taxon>
        <taxon>Neopterygii</taxon>
        <taxon>Teleostei</taxon>
        <taxon>Protacanthopterygii</taxon>
        <taxon>Esociformes</taxon>
        <taxon>Esocidae</taxon>
        <taxon>Esox</taxon>
    </lineage>
</organism>
<keyword evidence="6" id="KW-0862">Zinc</keyword>
<keyword evidence="5 11" id="KW-0863">Zinc-finger</keyword>
<dbReference type="GO" id="GO:0005634">
    <property type="term" value="C:nucleus"/>
    <property type="evidence" value="ECO:0007669"/>
    <property type="project" value="UniProtKB-SubCell"/>
</dbReference>
<feature type="compositionally biased region" description="Acidic residues" evidence="12">
    <location>
        <begin position="94"/>
        <end position="105"/>
    </location>
</feature>
<dbReference type="InterPro" id="IPR051967">
    <property type="entry name" value="Krueppel_C2H2-ZF"/>
</dbReference>
<dbReference type="InterPro" id="IPR013087">
    <property type="entry name" value="Znf_C2H2_type"/>
</dbReference>
<dbReference type="SUPFAM" id="SSF57667">
    <property type="entry name" value="beta-beta-alpha zinc fingers"/>
    <property type="match status" value="4"/>
</dbReference>
<dbReference type="Gene3D" id="3.30.160.60">
    <property type="entry name" value="Classic Zinc Finger"/>
    <property type="match status" value="6"/>
</dbReference>
<dbReference type="GO" id="GO:0000978">
    <property type="term" value="F:RNA polymerase II cis-regulatory region sequence-specific DNA binding"/>
    <property type="evidence" value="ECO:0007669"/>
    <property type="project" value="TreeGrafter"/>
</dbReference>
<feature type="compositionally biased region" description="Polar residues" evidence="12">
    <location>
        <begin position="330"/>
        <end position="340"/>
    </location>
</feature>
<evidence type="ECO:0000256" key="5">
    <source>
        <dbReference type="ARBA" id="ARBA00022771"/>
    </source>
</evidence>
<evidence type="ECO:0000313" key="15">
    <source>
        <dbReference type="Proteomes" id="UP000265140"/>
    </source>
</evidence>
<dbReference type="FunFam" id="3.30.160.60:FF:000145">
    <property type="entry name" value="Zinc finger protein 574"/>
    <property type="match status" value="1"/>
</dbReference>
<evidence type="ECO:0000259" key="13">
    <source>
        <dbReference type="PROSITE" id="PS50157"/>
    </source>
</evidence>
<feature type="domain" description="C2H2-type" evidence="13">
    <location>
        <begin position="246"/>
        <end position="273"/>
    </location>
</feature>
<keyword evidence="7" id="KW-0805">Transcription regulation</keyword>
<feature type="domain" description="C2H2-type" evidence="13">
    <location>
        <begin position="32"/>
        <end position="59"/>
    </location>
</feature>
<sequence>MNPRQSGGGVEVMKTQPGGPELGEEGDKALAYDCGVCGRSFPFQSSLSQHMRRHTGARPYKCPYCDHRASQKGNLKVHIRSHKLGTLTSHHPEAEEEEEGPEEEGVGSGEVGVSEGLDGGTSPTKSSSACNGVVEGGAGLGDGSAGKTGARGAKREKTSPELRPYRCRLCGYETQREDQLLSHIEKVHITADAEDEPGSREAGSTEGDAGSQDPDGAFPCGTCGQAFTQAWFLKSHMKKHAGLLEHCCRVCGRRFREAWFLKSHMKTHSGPKSSSRAKPKSDSQESPATINDVAQDPETNATSLNPYQLCSKCGNLFHDRESLRAHEIVHSQSRQQQNQKRPGDDPVSPPAKWRLLDYLSLRPAGEEPPREEVRLGMRIPELDPVCSHQAWQLVTRGRVLEATVGGGGEEPLVDGNVVYEKESSRYVLEGQERERRSGRRVSCSHHTPPGERTPESLSDSEYRPSSRQGRRSSSSQQSRSAECFECGKVFRSRHQMVVHQRVHQRRDGGRGSGSGGDNRAGRGGDRWGSTSDPESGPPSRPSTPGYGDSPPASTLGEVASEVGASSAGPLPDEKPYICSLCDFVSAESSAFLSHLRLQHTSDGRPNPSPSPTPSPAPSSEAPSGFPKLKKALLHGLPQTSAPHPYLSARPPREKRPSESCSPTDPHRAVPLDLCVRAEGLRGPASAAPQQKSLASHKCSYCSHTTRYPEVLWMHQAIAHRINSSTLAPKWALLRNGLKGHREGSSTKRRTGPPPSLDGKECPPLAPVARTPRTRPPTWKKDGGDRAAGQPCTSSSSRALSSSLSGPQSGRPPRPGSVRPRGKAEENRAQGSRSNSRPRVEIYPRGGSSTGSLEKSTAARAPRRSSAPGHAIGGTRYVLPQEGLGFMLASKHSLAEYSQAKSSPPPKTSVPQSQPRIQPPAKSGAERSAHSDDTASAQARRASPSQPSRGANQVTSTSSPSSSGHRGEVKQQEARAAEATEAPMDILSFLKNCNTHDLATLYHRWGATNPLLDPTGVLRSLVRQGEYICQECGKNFSQPSHLRIHMRSHTVVFDYNGVQGPDAQTTSSEAPKQGRDHSASASARTEPIRKGT</sequence>
<reference evidence="14" key="2">
    <citation type="submission" date="2025-08" db="UniProtKB">
        <authorList>
            <consortium name="Ensembl"/>
        </authorList>
    </citation>
    <scope>IDENTIFICATION</scope>
</reference>
<feature type="region of interest" description="Disordered" evidence="12">
    <location>
        <begin position="428"/>
        <end position="479"/>
    </location>
</feature>
<evidence type="ECO:0000256" key="2">
    <source>
        <dbReference type="ARBA" id="ARBA00006991"/>
    </source>
</evidence>
<reference evidence="14 15" key="1">
    <citation type="submission" date="2020-02" db="EMBL/GenBank/DDBJ databases">
        <title>Esox lucius (northern pike) genome, fEsoLuc1, primary haplotype.</title>
        <authorList>
            <person name="Myers G."/>
            <person name="Karagic N."/>
            <person name="Meyer A."/>
            <person name="Pippel M."/>
            <person name="Reichard M."/>
            <person name="Winkler S."/>
            <person name="Tracey A."/>
            <person name="Sims Y."/>
            <person name="Howe K."/>
            <person name="Rhie A."/>
            <person name="Formenti G."/>
            <person name="Durbin R."/>
            <person name="Fedrigo O."/>
            <person name="Jarvis E.D."/>
        </authorList>
    </citation>
    <scope>NUCLEOTIDE SEQUENCE [LARGE SCALE GENOMIC DNA]</scope>
</reference>
<keyword evidence="15" id="KW-1185">Reference proteome</keyword>
<feature type="region of interest" description="Disordered" evidence="12">
    <location>
        <begin position="1"/>
        <end position="26"/>
    </location>
</feature>
<feature type="compositionally biased region" description="Low complexity" evidence="12">
    <location>
        <begin position="934"/>
        <end position="962"/>
    </location>
</feature>
<dbReference type="GO" id="GO:0000981">
    <property type="term" value="F:DNA-binding transcription factor activity, RNA polymerase II-specific"/>
    <property type="evidence" value="ECO:0007669"/>
    <property type="project" value="TreeGrafter"/>
</dbReference>
<evidence type="ECO:0000313" key="14">
    <source>
        <dbReference type="Ensembl" id="ENSELUP00000094494.1"/>
    </source>
</evidence>
<dbReference type="Ensembl" id="ENSELUT00000099438.1">
    <property type="protein sequence ID" value="ENSELUP00000094494.1"/>
    <property type="gene ID" value="ENSELUG00000038582.1"/>
</dbReference>
<feature type="domain" description="C2H2-type" evidence="13">
    <location>
        <begin position="165"/>
        <end position="193"/>
    </location>
</feature>
<feature type="domain" description="C2H2-type" evidence="13">
    <location>
        <begin position="60"/>
        <end position="82"/>
    </location>
</feature>
<feature type="domain" description="C2H2-type" evidence="13">
    <location>
        <begin position="481"/>
        <end position="508"/>
    </location>
</feature>
<feature type="domain" description="C2H2-type" evidence="13">
    <location>
        <begin position="218"/>
        <end position="245"/>
    </location>
</feature>
<evidence type="ECO:0000256" key="1">
    <source>
        <dbReference type="ARBA" id="ARBA00004123"/>
    </source>
</evidence>
<dbReference type="RefSeq" id="XP_034144847.1">
    <property type="nucleotide sequence ID" value="XM_034288956.1"/>
</dbReference>
<dbReference type="FunFam" id="3.30.160.60:FF:000761">
    <property type="entry name" value="Zinc finger protein 449"/>
    <property type="match status" value="1"/>
</dbReference>
<dbReference type="Proteomes" id="UP000265140">
    <property type="component" value="Chromosome 20"/>
</dbReference>
<keyword evidence="9" id="KW-0804">Transcription</keyword>
<feature type="region of interest" description="Disordered" evidence="12">
    <location>
        <begin position="737"/>
        <end position="875"/>
    </location>
</feature>
<feature type="region of interest" description="Disordered" evidence="12">
    <location>
        <begin position="599"/>
        <end position="667"/>
    </location>
</feature>
<comment type="subcellular location">
    <subcellularLocation>
        <location evidence="1">Nucleus</location>
    </subcellularLocation>
</comment>
<evidence type="ECO:0000256" key="10">
    <source>
        <dbReference type="ARBA" id="ARBA00023242"/>
    </source>
</evidence>
<evidence type="ECO:0000256" key="12">
    <source>
        <dbReference type="SAM" id="MobiDB-lite"/>
    </source>
</evidence>
<feature type="region of interest" description="Disordered" evidence="12">
    <location>
        <begin position="189"/>
        <end position="215"/>
    </location>
</feature>
<dbReference type="RefSeq" id="XP_034144846.1">
    <property type="nucleotide sequence ID" value="XM_034288955.1"/>
</dbReference>
<dbReference type="PROSITE" id="PS50157">
    <property type="entry name" value="ZINC_FINGER_C2H2_2"/>
    <property type="match status" value="8"/>
</dbReference>
<feature type="compositionally biased region" description="Polar residues" evidence="12">
    <location>
        <begin position="121"/>
        <end position="130"/>
    </location>
</feature>
<reference evidence="14" key="3">
    <citation type="submission" date="2025-09" db="UniProtKB">
        <authorList>
            <consortium name="Ensembl"/>
        </authorList>
    </citation>
    <scope>IDENTIFICATION</scope>
</reference>
<dbReference type="Pfam" id="PF00096">
    <property type="entry name" value="zf-C2H2"/>
    <property type="match status" value="4"/>
</dbReference>
<proteinExistence type="inferred from homology"/>
<dbReference type="InterPro" id="IPR036236">
    <property type="entry name" value="Znf_C2H2_sf"/>
</dbReference>
<feature type="compositionally biased region" description="Basic and acidic residues" evidence="12">
    <location>
        <begin position="923"/>
        <end position="932"/>
    </location>
</feature>
<feature type="region of interest" description="Disordered" evidence="12">
    <location>
        <begin position="1056"/>
        <end position="1091"/>
    </location>
</feature>
<dbReference type="SMART" id="SM00355">
    <property type="entry name" value="ZnF_C2H2"/>
    <property type="match status" value="10"/>
</dbReference>
<dbReference type="Pfam" id="PF13909">
    <property type="entry name" value="zf-H2C2_5"/>
    <property type="match status" value="1"/>
</dbReference>
<dbReference type="GeneID" id="105019333"/>
<keyword evidence="3" id="KW-0479">Metal-binding</keyword>
<keyword evidence="4" id="KW-0677">Repeat</keyword>
<feature type="region of interest" description="Disordered" evidence="12">
    <location>
        <begin position="85"/>
        <end position="159"/>
    </location>
</feature>
<feature type="compositionally biased region" description="Low complexity" evidence="12">
    <location>
        <begin position="465"/>
        <end position="479"/>
    </location>
</feature>